<feature type="compositionally biased region" description="Basic residues" evidence="4">
    <location>
        <begin position="472"/>
        <end position="482"/>
    </location>
</feature>
<evidence type="ECO:0000256" key="1">
    <source>
        <dbReference type="ARBA" id="ARBA00010949"/>
    </source>
</evidence>
<evidence type="ECO:0000256" key="4">
    <source>
        <dbReference type="SAM" id="MobiDB-lite"/>
    </source>
</evidence>
<dbReference type="Ensembl" id="ENSCABT00000031642.1">
    <property type="protein sequence ID" value="ENSCABP00000028871.1"/>
    <property type="gene ID" value="ENSCABG00000021199.1"/>
</dbReference>
<feature type="compositionally biased region" description="Polar residues" evidence="4">
    <location>
        <begin position="419"/>
        <end position="443"/>
    </location>
</feature>
<feature type="compositionally biased region" description="Polar residues" evidence="4">
    <location>
        <begin position="308"/>
        <end position="328"/>
    </location>
</feature>
<feature type="compositionally biased region" description="Polar residues" evidence="4">
    <location>
        <begin position="455"/>
        <end position="471"/>
    </location>
</feature>
<organism evidence="5 6">
    <name type="scientific">Chelonoidis abingdonii</name>
    <name type="common">Abingdon island giant tortoise</name>
    <name type="synonym">Testudo abingdonii</name>
    <dbReference type="NCBI Taxonomy" id="106734"/>
    <lineage>
        <taxon>Eukaryota</taxon>
        <taxon>Metazoa</taxon>
        <taxon>Chordata</taxon>
        <taxon>Craniata</taxon>
        <taxon>Vertebrata</taxon>
        <taxon>Euteleostomi</taxon>
        <taxon>Archelosauria</taxon>
        <taxon>Testudinata</taxon>
        <taxon>Testudines</taxon>
        <taxon>Cryptodira</taxon>
        <taxon>Durocryptodira</taxon>
        <taxon>Testudinoidea</taxon>
        <taxon>Testudinidae</taxon>
        <taxon>Chelonoidis</taxon>
    </lineage>
</organism>
<feature type="compositionally biased region" description="Polar residues" evidence="4">
    <location>
        <begin position="385"/>
        <end position="409"/>
    </location>
</feature>
<feature type="compositionally biased region" description="Basic and acidic residues" evidence="4">
    <location>
        <begin position="293"/>
        <end position="303"/>
    </location>
</feature>
<dbReference type="PANTHER" id="PTHR22461:SF2">
    <property type="entry name" value="SERINE-RICH COILED-COIL DOMAIN-CONTAINING PROTEIN 2"/>
    <property type="match status" value="1"/>
</dbReference>
<keyword evidence="2 3" id="KW-0175">Coiled coil</keyword>
<proteinExistence type="inferred from homology"/>
<keyword evidence="6" id="KW-1185">Reference proteome</keyword>
<reference evidence="5" key="2">
    <citation type="submission" date="2025-09" db="UniProtKB">
        <authorList>
            <consortium name="Ensembl"/>
        </authorList>
    </citation>
    <scope>IDENTIFICATION</scope>
</reference>
<evidence type="ECO:0000256" key="2">
    <source>
        <dbReference type="ARBA" id="ARBA00023054"/>
    </source>
</evidence>
<feature type="region of interest" description="Disordered" evidence="4">
    <location>
        <begin position="293"/>
        <end position="482"/>
    </location>
</feature>
<dbReference type="PANTHER" id="PTHR22461">
    <property type="entry name" value="SERINE-RICH COILED-COIL DOMAIN-CONTAINING PROTEIN 2-RELATED"/>
    <property type="match status" value="1"/>
</dbReference>
<feature type="coiled-coil region" evidence="3">
    <location>
        <begin position="152"/>
        <end position="182"/>
    </location>
</feature>
<name>A0A8C0JAW5_CHEAB</name>
<dbReference type="GO" id="GO:0015630">
    <property type="term" value="C:microtubule cytoskeleton"/>
    <property type="evidence" value="ECO:0007669"/>
    <property type="project" value="TreeGrafter"/>
</dbReference>
<feature type="compositionally biased region" description="Basic and acidic residues" evidence="4">
    <location>
        <begin position="244"/>
        <end position="255"/>
    </location>
</feature>
<feature type="compositionally biased region" description="Polar residues" evidence="4">
    <location>
        <begin position="355"/>
        <end position="377"/>
    </location>
</feature>
<dbReference type="Proteomes" id="UP000694404">
    <property type="component" value="Unplaced"/>
</dbReference>
<evidence type="ECO:0000256" key="3">
    <source>
        <dbReference type="SAM" id="Coils"/>
    </source>
</evidence>
<dbReference type="GO" id="GO:0001578">
    <property type="term" value="P:microtubule bundle formation"/>
    <property type="evidence" value="ECO:0007669"/>
    <property type="project" value="TreeGrafter"/>
</dbReference>
<comment type="similarity">
    <text evidence="1">Belongs to the CCSER family.</text>
</comment>
<dbReference type="GeneTree" id="ENSGT00940000153912"/>
<evidence type="ECO:0000313" key="5">
    <source>
        <dbReference type="Ensembl" id="ENSCABP00000028871.1"/>
    </source>
</evidence>
<feature type="compositionally biased region" description="Low complexity" evidence="4">
    <location>
        <begin position="333"/>
        <end position="348"/>
    </location>
</feature>
<reference evidence="5" key="1">
    <citation type="submission" date="2025-08" db="UniProtKB">
        <authorList>
            <consortium name="Ensembl"/>
        </authorList>
    </citation>
    <scope>IDENTIFICATION</scope>
</reference>
<accession>A0A8C0JAW5</accession>
<evidence type="ECO:0000313" key="6">
    <source>
        <dbReference type="Proteomes" id="UP000694404"/>
    </source>
</evidence>
<gene>
    <name evidence="5" type="primary">CCSER2</name>
</gene>
<protein>
    <submittedName>
        <fullName evidence="5">Coiled-coil serine rich protein 2</fullName>
    </submittedName>
</protein>
<dbReference type="GO" id="GO:0008017">
    <property type="term" value="F:microtubule binding"/>
    <property type="evidence" value="ECO:0007669"/>
    <property type="project" value="TreeGrafter"/>
</dbReference>
<dbReference type="InterPro" id="IPR029627">
    <property type="entry name" value="CCSER"/>
</dbReference>
<dbReference type="AlphaFoldDB" id="A0A8C0JAW5"/>
<feature type="region of interest" description="Disordered" evidence="4">
    <location>
        <begin position="244"/>
        <end position="264"/>
    </location>
</feature>
<sequence>CILLSVPMDSPFEFVLHLQDRNTRQQQDGFWKRTPQHWSAQDPYHLGHAGHFPHGKNDLSRGSSHLESAVGHFEGYGAPNIYQTPRQLVGLRENTVMLDEMTLRHMVQDCTAVKTQLLKLKRLLHQNDENVCLQDIPLSIPSSPEPQDVEPIYKTEDLLNEIRQLKEDLKKKDETIKRLEHQLVNGQNPKGTMCTYADKFTQTSCRRSSPQVLQPSSSLPSSTDLAQGKLIKIPHIEAHSEYPKQGLHENGDHHNQNAANGSHTNSLNELNILLSKRLNIKDLNESEPVEDNLKIKKSAKEPGELASNKDSTLQSLPSSCQTPTQMDVQTKLAAKSQPSSPNQASQPKTLRASEPPNQNALVPPSIANTASSPNCSIASKAELPSPSSATQRQPTSSQTHLKSKPSQRISKLRPPTVSFVKSKQISSPMLISLEPQNSHSKTNIPRPLVQRKENVQNQNTGLRTGDSLVSNRHSRLPKPKTH</sequence>